<keyword evidence="2" id="KW-0378">Hydrolase</keyword>
<sequence>MQVHRSATRVVAVLGPTNTGKTHLAIERMLGHRSGMIGFPLRLLARENYDRIVRLKGEASVALITGEERIVPSTARWFVCTVESMPVDKPVAFLAVDEIQLCADQERGHIFTDRLLHARGHDETMFLGAETMKAMIKRLVPEVEIITRPRLSTLSYAGMKKLTRLPRRSAIVAFSAADVYETAELMRRSRGGCAVVLGALSPRARNAQVELYQSGEVDYMVATDAIGMGLNMDLDHVCFARLSKFDGRSPRRLTAPEMAQIAGRAGRHQNDGTFGTTTEVGELDADLIEQIETHRFDPIEALSWRNPNLDFRSLPGLLASLDRGPPSPVLKKKREADDHLTLMALSRIPEIADDAKKPQRLRILWDVCQIPDFRKTMTDAHTRLLHQIYSFLSAPGGRLPSDWVAAQIARLDMVEGDIDQLSQRLAHIRTWTYVSHRPEWVRDAGEWQANARAIEDKLSDALHEKLTQRFVDRRGAHLIRRMDGAGELLAGITAEGEVVVEGHPVGRLDGFTFHPDEDAVGLEAKRLLTAARRALGPEIARRVTQFTKAEDDSFSLMLDGKVRWKDAEVARLVPGPRPLAPGLDLLVGDILEGEGRMRVQQRLAKWLQTLIERELQPLMALRDVALGGLARGLAFQLHEAFGVLPRSAVGLQLSSLPPADAKALGRLGVRFGIETIYLEPLLKPQPMALKCLLQAIASGLSPIPQPPGGPLGTRDDSLPDLWYRAAAMVLLGPRFMRVDLLERLSMAARKRAKNGPFAADDELVRLAGCRPGEIAAVLAALGYKAKASEAGVVFCARRRKKTPPPPPNRVPTERTDSPFAKLKEMMVIR</sequence>
<comment type="caution">
    <text evidence="6">The sequence shown here is derived from an EMBL/GenBank/DDBJ whole genome shotgun (WGS) entry which is preliminary data.</text>
</comment>
<keyword evidence="7" id="KW-1185">Reference proteome</keyword>
<accession>A0ABW5DTI0</accession>
<dbReference type="Pfam" id="PF22527">
    <property type="entry name" value="DEXQc_Suv3"/>
    <property type="match status" value="1"/>
</dbReference>
<evidence type="ECO:0000313" key="7">
    <source>
        <dbReference type="Proteomes" id="UP001597295"/>
    </source>
</evidence>
<reference evidence="7" key="1">
    <citation type="journal article" date="2019" name="Int. J. Syst. Evol. Microbiol.">
        <title>The Global Catalogue of Microorganisms (GCM) 10K type strain sequencing project: providing services to taxonomists for standard genome sequencing and annotation.</title>
        <authorList>
            <consortium name="The Broad Institute Genomics Platform"/>
            <consortium name="The Broad Institute Genome Sequencing Center for Infectious Disease"/>
            <person name="Wu L."/>
            <person name="Ma J."/>
        </authorList>
    </citation>
    <scope>NUCLEOTIDE SEQUENCE [LARGE SCALE GENOMIC DNA]</scope>
    <source>
        <strain evidence="7">CGMCC 1.19062</strain>
    </source>
</reference>
<name>A0ABW5DTI0_9PROT</name>
<evidence type="ECO:0000256" key="4">
    <source>
        <dbReference type="ARBA" id="ARBA00022840"/>
    </source>
</evidence>
<dbReference type="SMART" id="SM00490">
    <property type="entry name" value="HELICc"/>
    <property type="match status" value="1"/>
</dbReference>
<protein>
    <submittedName>
        <fullName evidence="6">Helicase-related protein</fullName>
    </submittedName>
</protein>
<keyword evidence="4" id="KW-0067">ATP-binding</keyword>
<dbReference type="InterPro" id="IPR027417">
    <property type="entry name" value="P-loop_NTPase"/>
</dbReference>
<organism evidence="6 7">
    <name type="scientific">Lacibacterium aquatile</name>
    <dbReference type="NCBI Taxonomy" id="1168082"/>
    <lineage>
        <taxon>Bacteria</taxon>
        <taxon>Pseudomonadati</taxon>
        <taxon>Pseudomonadota</taxon>
        <taxon>Alphaproteobacteria</taxon>
        <taxon>Rhodospirillales</taxon>
        <taxon>Rhodospirillaceae</taxon>
    </lineage>
</organism>
<evidence type="ECO:0000259" key="5">
    <source>
        <dbReference type="PROSITE" id="PS51194"/>
    </source>
</evidence>
<dbReference type="EMBL" id="JBHUIP010000010">
    <property type="protein sequence ID" value="MFD2263296.1"/>
    <property type="molecule type" value="Genomic_DNA"/>
</dbReference>
<dbReference type="InterPro" id="IPR001650">
    <property type="entry name" value="Helicase_C-like"/>
</dbReference>
<gene>
    <name evidence="6" type="ORF">ACFSM5_10385</name>
</gene>
<dbReference type="SUPFAM" id="SSF52540">
    <property type="entry name" value="P-loop containing nucleoside triphosphate hydrolases"/>
    <property type="match status" value="2"/>
</dbReference>
<dbReference type="Gene3D" id="3.40.50.300">
    <property type="entry name" value="P-loop containing nucleotide triphosphate hydrolases"/>
    <property type="match status" value="2"/>
</dbReference>
<dbReference type="Pfam" id="PF00271">
    <property type="entry name" value="Helicase_C"/>
    <property type="match status" value="1"/>
</dbReference>
<dbReference type="GO" id="GO:0004386">
    <property type="term" value="F:helicase activity"/>
    <property type="evidence" value="ECO:0007669"/>
    <property type="project" value="UniProtKB-KW"/>
</dbReference>
<keyword evidence="1" id="KW-0547">Nucleotide-binding</keyword>
<keyword evidence="3 6" id="KW-0347">Helicase</keyword>
<evidence type="ECO:0000256" key="1">
    <source>
        <dbReference type="ARBA" id="ARBA00022741"/>
    </source>
</evidence>
<dbReference type="RefSeq" id="WP_379876287.1">
    <property type="nucleotide sequence ID" value="NZ_JBHUIP010000010.1"/>
</dbReference>
<proteinExistence type="predicted"/>
<dbReference type="PANTHER" id="PTHR12131:SF1">
    <property type="entry name" value="ATP-DEPENDENT RNA HELICASE SUPV3L1, MITOCHONDRIAL-RELATED"/>
    <property type="match status" value="1"/>
</dbReference>
<feature type="domain" description="Helicase C-terminal" evidence="5">
    <location>
        <begin position="135"/>
        <end position="322"/>
    </location>
</feature>
<evidence type="ECO:0000313" key="6">
    <source>
        <dbReference type="EMBL" id="MFD2263296.1"/>
    </source>
</evidence>
<dbReference type="InterPro" id="IPR050699">
    <property type="entry name" value="RNA-DNA_Helicase"/>
</dbReference>
<dbReference type="PANTHER" id="PTHR12131">
    <property type="entry name" value="ATP-DEPENDENT RNA AND DNA HELICASE"/>
    <property type="match status" value="1"/>
</dbReference>
<evidence type="ECO:0000256" key="3">
    <source>
        <dbReference type="ARBA" id="ARBA00022806"/>
    </source>
</evidence>
<dbReference type="PROSITE" id="PS51194">
    <property type="entry name" value="HELICASE_CTER"/>
    <property type="match status" value="1"/>
</dbReference>
<evidence type="ECO:0000256" key="2">
    <source>
        <dbReference type="ARBA" id="ARBA00022801"/>
    </source>
</evidence>
<dbReference type="Proteomes" id="UP001597295">
    <property type="component" value="Unassembled WGS sequence"/>
</dbReference>
<dbReference type="InterPro" id="IPR055206">
    <property type="entry name" value="DEXQc_SUV3"/>
</dbReference>